<proteinExistence type="predicted"/>
<reference evidence="2 3" key="1">
    <citation type="submission" date="2022-11" db="EMBL/GenBank/DDBJ databases">
        <title>Viruses from the air-sea interface of a natural surface slick.</title>
        <authorList>
            <person name="Rahlff J."/>
            <person name="Holmfeldt K."/>
        </authorList>
    </citation>
    <scope>NUCLEOTIDE SEQUENCE [LARGE SCALE GENOMIC DNA]</scope>
    <source>
        <strain evidence="2 3">SMS4</strain>
    </source>
</reference>
<accession>A0ABT9I5W4</accession>
<dbReference type="RefSeq" id="WP_305977854.1">
    <property type="nucleotide sequence ID" value="NZ_JAPJDY010000014.1"/>
</dbReference>
<dbReference type="Proteomes" id="UP001231109">
    <property type="component" value="Unassembled WGS sequence"/>
</dbReference>
<gene>
    <name evidence="2" type="ORF">ORJ04_22670</name>
</gene>
<evidence type="ECO:0000313" key="3">
    <source>
        <dbReference type="Proteomes" id="UP001231109"/>
    </source>
</evidence>
<evidence type="ECO:0000256" key="1">
    <source>
        <dbReference type="SAM" id="MobiDB-lite"/>
    </source>
</evidence>
<keyword evidence="3" id="KW-1185">Reference proteome</keyword>
<comment type="caution">
    <text evidence="2">The sequence shown here is derived from an EMBL/GenBank/DDBJ whole genome shotgun (WGS) entry which is preliminary data.</text>
</comment>
<feature type="compositionally biased region" description="Polar residues" evidence="1">
    <location>
        <begin position="1"/>
        <end position="11"/>
    </location>
</feature>
<feature type="compositionally biased region" description="Basic and acidic residues" evidence="1">
    <location>
        <begin position="52"/>
        <end position="61"/>
    </location>
</feature>
<organism evidence="2 3">
    <name type="scientific">Rheinheimera baltica</name>
    <dbReference type="NCBI Taxonomy" id="67576"/>
    <lineage>
        <taxon>Bacteria</taxon>
        <taxon>Pseudomonadati</taxon>
        <taxon>Pseudomonadota</taxon>
        <taxon>Gammaproteobacteria</taxon>
        <taxon>Chromatiales</taxon>
        <taxon>Chromatiaceae</taxon>
        <taxon>Rheinheimera</taxon>
    </lineage>
</organism>
<feature type="region of interest" description="Disordered" evidence="1">
    <location>
        <begin position="46"/>
        <end position="87"/>
    </location>
</feature>
<dbReference type="EMBL" id="JAPJDZ010000284">
    <property type="protein sequence ID" value="MDP5138754.1"/>
    <property type="molecule type" value="Genomic_DNA"/>
</dbReference>
<name>A0ABT9I5W4_9GAMM</name>
<feature type="region of interest" description="Disordered" evidence="1">
    <location>
        <begin position="1"/>
        <end position="22"/>
    </location>
</feature>
<protein>
    <submittedName>
        <fullName evidence="2">Uncharacterized protein</fullName>
    </submittedName>
</protein>
<sequence length="87" mass="9529">MPMVQAQTTAPTKAKETDSSTPITVIKKTTEVSEIKRAERNKIDNAVTISKSDNKMIEKSNKTKNKQKPKPVFTGSGPARSRDNPDG</sequence>
<evidence type="ECO:0000313" key="2">
    <source>
        <dbReference type="EMBL" id="MDP5138754.1"/>
    </source>
</evidence>